<protein>
    <recommendedName>
        <fullName evidence="1">Radical SAM core domain-containing protein</fullName>
    </recommendedName>
</protein>
<evidence type="ECO:0000313" key="2">
    <source>
        <dbReference type="EMBL" id="PVU92086.1"/>
    </source>
</evidence>
<name>A0A2T9YIB0_9FUNG</name>
<organism evidence="2 3">
    <name type="scientific">Smittium simulii</name>
    <dbReference type="NCBI Taxonomy" id="133385"/>
    <lineage>
        <taxon>Eukaryota</taxon>
        <taxon>Fungi</taxon>
        <taxon>Fungi incertae sedis</taxon>
        <taxon>Zoopagomycota</taxon>
        <taxon>Kickxellomycotina</taxon>
        <taxon>Harpellomycetes</taxon>
        <taxon>Harpellales</taxon>
        <taxon>Legeriomycetaceae</taxon>
        <taxon>Smittium</taxon>
    </lineage>
</organism>
<dbReference type="InterPro" id="IPR007197">
    <property type="entry name" value="rSAM"/>
</dbReference>
<dbReference type="OrthoDB" id="431409at2759"/>
<gene>
    <name evidence="2" type="ORF">BB561_004050</name>
</gene>
<dbReference type="GO" id="GO:0051539">
    <property type="term" value="F:4 iron, 4 sulfur cluster binding"/>
    <property type="evidence" value="ECO:0007669"/>
    <property type="project" value="TreeGrafter"/>
</dbReference>
<sequence length="300" mass="33657">MRAFREAGVTRCSIGIQSFEDKVLKWMNRSHTGKDAVKAINVATNIFNNGVTFDLIYGVPNQTLENLGNQLNFALNLSDSHFSAYQLTVEYGTALYKQVQDKSILMPDSELMADMYEHIYSVSKSRGLDRYEISNYAKGSGNEGMHNKNYWNGTDYFGIGPGAHSRITVLDETLRSIKKSEINIRDPKNYINSVLTTQHALAKSRMLSENESLNELTLFGLRSKYGVSDKSYKLIGDGSHTLKNYLLLDKVKKYTDQRLLLWGIDPTNNHSAGESDTYLTLAPTVKGMMVVDSIIADIIP</sequence>
<dbReference type="GO" id="GO:0003824">
    <property type="term" value="F:catalytic activity"/>
    <property type="evidence" value="ECO:0007669"/>
    <property type="project" value="InterPro"/>
</dbReference>
<dbReference type="InterPro" id="IPR034505">
    <property type="entry name" value="Coproporphyrinogen-III_oxidase"/>
</dbReference>
<dbReference type="PANTHER" id="PTHR13932:SF5">
    <property type="entry name" value="RADICAL S-ADENOSYL METHIONINE DOMAIN-CONTAINING PROTEIN 1, MITOCHONDRIAL"/>
    <property type="match status" value="1"/>
</dbReference>
<dbReference type="STRING" id="133385.A0A2T9YIB0"/>
<reference evidence="2 3" key="1">
    <citation type="journal article" date="2018" name="MBio">
        <title>Comparative Genomics Reveals the Core Gene Toolbox for the Fungus-Insect Symbiosis.</title>
        <authorList>
            <person name="Wang Y."/>
            <person name="Stata M."/>
            <person name="Wang W."/>
            <person name="Stajich J.E."/>
            <person name="White M.M."/>
            <person name="Moncalvo J.M."/>
        </authorList>
    </citation>
    <scope>NUCLEOTIDE SEQUENCE [LARGE SCALE GENOMIC DNA]</scope>
    <source>
        <strain evidence="2 3">SWE-8-4</strain>
    </source>
</reference>
<evidence type="ECO:0000313" key="3">
    <source>
        <dbReference type="Proteomes" id="UP000245383"/>
    </source>
</evidence>
<dbReference type="PROSITE" id="PS51918">
    <property type="entry name" value="RADICAL_SAM"/>
    <property type="match status" value="1"/>
</dbReference>
<dbReference type="Gene3D" id="3.30.750.200">
    <property type="match status" value="1"/>
</dbReference>
<dbReference type="Pfam" id="PF04055">
    <property type="entry name" value="Radical_SAM"/>
    <property type="match status" value="1"/>
</dbReference>
<dbReference type="PANTHER" id="PTHR13932">
    <property type="entry name" value="COPROPORPHYRINIGEN III OXIDASE"/>
    <property type="match status" value="1"/>
</dbReference>
<proteinExistence type="predicted"/>
<dbReference type="Proteomes" id="UP000245383">
    <property type="component" value="Unassembled WGS sequence"/>
</dbReference>
<dbReference type="EMBL" id="MBFR01000175">
    <property type="protein sequence ID" value="PVU92086.1"/>
    <property type="molecule type" value="Genomic_DNA"/>
</dbReference>
<dbReference type="SUPFAM" id="SSF102114">
    <property type="entry name" value="Radical SAM enzymes"/>
    <property type="match status" value="1"/>
</dbReference>
<keyword evidence="3" id="KW-1185">Reference proteome</keyword>
<feature type="domain" description="Radical SAM core" evidence="1">
    <location>
        <begin position="1"/>
        <end position="129"/>
    </location>
</feature>
<dbReference type="GO" id="GO:0006779">
    <property type="term" value="P:porphyrin-containing compound biosynthetic process"/>
    <property type="evidence" value="ECO:0007669"/>
    <property type="project" value="TreeGrafter"/>
</dbReference>
<accession>A0A2T9YIB0</accession>
<comment type="caution">
    <text evidence="2">The sequence shown here is derived from an EMBL/GenBank/DDBJ whole genome shotgun (WGS) entry which is preliminary data.</text>
</comment>
<dbReference type="InterPro" id="IPR058240">
    <property type="entry name" value="rSAM_sf"/>
</dbReference>
<dbReference type="AlphaFoldDB" id="A0A2T9YIB0"/>
<dbReference type="GO" id="GO:0005739">
    <property type="term" value="C:mitochondrion"/>
    <property type="evidence" value="ECO:0007669"/>
    <property type="project" value="TreeGrafter"/>
</dbReference>
<evidence type="ECO:0000259" key="1">
    <source>
        <dbReference type="PROSITE" id="PS51918"/>
    </source>
</evidence>